<gene>
    <name evidence="2" type="ORF">LOC62_07G008967</name>
</gene>
<feature type="region of interest" description="Disordered" evidence="1">
    <location>
        <begin position="1"/>
        <end position="30"/>
    </location>
</feature>
<protein>
    <recommendedName>
        <fullName evidence="4">F-box domain-containing protein</fullName>
    </recommendedName>
</protein>
<keyword evidence="3" id="KW-1185">Reference proteome</keyword>
<reference evidence="2" key="1">
    <citation type="submission" date="2023-10" db="EMBL/GenBank/DDBJ databases">
        <authorList>
            <person name="Noh H."/>
        </authorList>
    </citation>
    <scope>NUCLEOTIDE SEQUENCE</scope>
    <source>
        <strain evidence="2">DUCC4014</strain>
    </source>
</reference>
<accession>A0AAF1BU13</accession>
<dbReference type="GeneID" id="87812131"/>
<dbReference type="Proteomes" id="UP000827549">
    <property type="component" value="Chromosome 7"/>
</dbReference>
<dbReference type="AlphaFoldDB" id="A0AAF1BU13"/>
<organism evidence="2 3">
    <name type="scientific">Vanrija pseudolonga</name>
    <dbReference type="NCBI Taxonomy" id="143232"/>
    <lineage>
        <taxon>Eukaryota</taxon>
        <taxon>Fungi</taxon>
        <taxon>Dikarya</taxon>
        <taxon>Basidiomycota</taxon>
        <taxon>Agaricomycotina</taxon>
        <taxon>Tremellomycetes</taxon>
        <taxon>Trichosporonales</taxon>
        <taxon>Trichosporonaceae</taxon>
        <taxon>Vanrija</taxon>
    </lineage>
</organism>
<sequence>MPPWLSACLRRSKGGPASPPSDEGVDAADRSVTRVVERHVHNNELHASALNTQLANLPPSYHLPSGPSSINAGQPKPPDRSPPRHRLHLGAGANGSVSSLRRAVLSVHRDDEPSVLDMEMLDASLTADDPLLSTSVDALLARAKNPPTPPQRTVTIDHLAYPHIFEDILSYLSLEEYARLRGLNKAIKSDVDSKIYTHIWIRPVSGNAALEFLYPDSNPPRRLPGLRFNAGASRADRHLTLAGLHEHTRVVDMDLGETSMTPLYWKRSWDNSALAAAMSQVKVLRRLDERQGIARDHLEAITVGGGVTHMIKTLTADMHFETEVSFLHLNLDIARSTLISRLPVQISRPGRKNTVIAINLGGGCPDICNLPMPITVTADVSNLVILLLPAPNKHNHEPNSTAQRHTGRSLGILCGILKGLLYGHAWGEYTERRKITIGPMELINNDDLHLDLDEGVTLEERNEIILTKITTMYNPPHVANMFSKTISLLSLEEMQAKIGADVWDWVTVSPAALCPGMSG</sequence>
<evidence type="ECO:0008006" key="4">
    <source>
        <dbReference type="Google" id="ProtNLM"/>
    </source>
</evidence>
<evidence type="ECO:0000313" key="2">
    <source>
        <dbReference type="EMBL" id="WOO85468.1"/>
    </source>
</evidence>
<proteinExistence type="predicted"/>
<dbReference type="EMBL" id="CP086720">
    <property type="protein sequence ID" value="WOO85468.1"/>
    <property type="molecule type" value="Genomic_DNA"/>
</dbReference>
<feature type="region of interest" description="Disordered" evidence="1">
    <location>
        <begin position="56"/>
        <end position="93"/>
    </location>
</feature>
<dbReference type="RefSeq" id="XP_062631494.1">
    <property type="nucleotide sequence ID" value="XM_062775510.1"/>
</dbReference>
<evidence type="ECO:0000313" key="3">
    <source>
        <dbReference type="Proteomes" id="UP000827549"/>
    </source>
</evidence>
<name>A0AAF1BU13_9TREE</name>
<evidence type="ECO:0000256" key="1">
    <source>
        <dbReference type="SAM" id="MobiDB-lite"/>
    </source>
</evidence>